<dbReference type="Pfam" id="PF21688">
    <property type="entry name" value="FAD-depend_C"/>
    <property type="match status" value="1"/>
</dbReference>
<keyword evidence="4" id="KW-1185">Reference proteome</keyword>
<accession>A0A4R7Z8N5</accession>
<reference evidence="3 4" key="1">
    <citation type="submission" date="2019-03" db="EMBL/GenBank/DDBJ databases">
        <title>Genomic Encyclopedia of Type Strains, Phase IV (KMG-IV): sequencing the most valuable type-strain genomes for metagenomic binning, comparative biology and taxonomic classification.</title>
        <authorList>
            <person name="Goeker M."/>
        </authorList>
    </citation>
    <scope>NUCLEOTIDE SEQUENCE [LARGE SCALE GENOMIC DNA]</scope>
    <source>
        <strain evidence="3 4">DSM 28867</strain>
    </source>
</reference>
<feature type="domain" description="FAD/NAD(P)-binding" evidence="1">
    <location>
        <begin position="97"/>
        <end position="262"/>
    </location>
</feature>
<feature type="domain" description="FAD-dependent protein C-terminal" evidence="2">
    <location>
        <begin position="278"/>
        <end position="470"/>
    </location>
</feature>
<dbReference type="Gene3D" id="3.50.50.60">
    <property type="entry name" value="FAD/NAD(P)-binding domain"/>
    <property type="match status" value="2"/>
</dbReference>
<dbReference type="OrthoDB" id="9762921at2"/>
<dbReference type="RefSeq" id="WP_134171133.1">
    <property type="nucleotide sequence ID" value="NZ_SODD01000051.1"/>
</dbReference>
<gene>
    <name evidence="3" type="ORF">EDD63_15110</name>
</gene>
<name>A0A4R7Z8N5_9FIRM</name>
<dbReference type="EMBL" id="SODD01000051">
    <property type="protein sequence ID" value="TDW12641.1"/>
    <property type="molecule type" value="Genomic_DNA"/>
</dbReference>
<dbReference type="Proteomes" id="UP000294743">
    <property type="component" value="Unassembled WGS sequence"/>
</dbReference>
<evidence type="ECO:0008006" key="5">
    <source>
        <dbReference type="Google" id="ProtNLM"/>
    </source>
</evidence>
<dbReference type="AlphaFoldDB" id="A0A4R7Z8N5"/>
<dbReference type="GO" id="GO:0016491">
    <property type="term" value="F:oxidoreductase activity"/>
    <property type="evidence" value="ECO:0007669"/>
    <property type="project" value="InterPro"/>
</dbReference>
<dbReference type="InterPro" id="IPR028348">
    <property type="entry name" value="FAD-binding_protein"/>
</dbReference>
<evidence type="ECO:0000313" key="4">
    <source>
        <dbReference type="Proteomes" id="UP000294743"/>
    </source>
</evidence>
<protein>
    <recommendedName>
        <fullName evidence="5">FAD/NAD(P)-binding domain-containing protein</fullName>
    </recommendedName>
</protein>
<dbReference type="InterPro" id="IPR023753">
    <property type="entry name" value="FAD/NAD-binding_dom"/>
</dbReference>
<dbReference type="InterPro" id="IPR049516">
    <property type="entry name" value="FAD-depend_C"/>
</dbReference>
<comment type="caution">
    <text evidence="3">The sequence shown here is derived from an EMBL/GenBank/DDBJ whole genome shotgun (WGS) entry which is preliminary data.</text>
</comment>
<evidence type="ECO:0000259" key="1">
    <source>
        <dbReference type="Pfam" id="PF07992"/>
    </source>
</evidence>
<dbReference type="Gene3D" id="3.30.70.2700">
    <property type="match status" value="1"/>
</dbReference>
<evidence type="ECO:0000313" key="3">
    <source>
        <dbReference type="EMBL" id="TDW12641.1"/>
    </source>
</evidence>
<dbReference type="PANTHER" id="PTHR42842">
    <property type="entry name" value="FAD/NAD(P)-BINDING OXIDOREDUCTASE"/>
    <property type="match status" value="1"/>
</dbReference>
<proteinExistence type="predicted"/>
<dbReference type="InterPro" id="IPR036188">
    <property type="entry name" value="FAD/NAD-bd_sf"/>
</dbReference>
<sequence>MLRLDQIKLTLDEKESDLQEKILKKLKIAKSDLQSFSIYRKNIDARHHQVSYSYSLDVEVVNENAILQRKIKNVRKLVVEPRSELVGGIVELHTRPIIVGFGPAGMFCALQLARQGYKPRVFERGSQVEKRVKDVETFYQTRTLNEESNIQFGEGGAGTFSDGKLTARTKDYRVQDVYDMFVEHGAPKEIVYDAYPHIGSDILIDVVRSIRKEIIALGGSLHFDSKVEKLIIEDDVCKGIVVNTQEICSDVVVLALGNSSRDSFYRFHKQGLLMESKPFAVGLRIEHTQKAINEALYHKYAMHESLPQASYRLTHNVEGCGVYTFCMCPGGQVVAATSNQGHVVVNGMSNYARDKENANAAILVQVDESDYGEGIFKGIEFQEKLERLAYELAGSTYKAPAQRVSDFLEEHSEGEMIEPSYPLGVTYTNLHRLLPESITYKLQEGIRAFQKKNKAFKNGNALLTGVETRSSCPIRICRKETMESSTIKHVYPIGEGSGYSGGITSSAIDGLKCAEVIITKYTNTNISK</sequence>
<dbReference type="SUPFAM" id="SSF51905">
    <property type="entry name" value="FAD/NAD(P)-binding domain"/>
    <property type="match status" value="1"/>
</dbReference>
<dbReference type="PANTHER" id="PTHR42842:SF3">
    <property type="entry name" value="FAD_NAD(P)-BINDING OXIDOREDUCTASE FAMILY PROTEIN"/>
    <property type="match status" value="1"/>
</dbReference>
<dbReference type="PRINTS" id="PR00419">
    <property type="entry name" value="ADXRDTASE"/>
</dbReference>
<evidence type="ECO:0000259" key="2">
    <source>
        <dbReference type="Pfam" id="PF21688"/>
    </source>
</evidence>
<dbReference type="PIRSF" id="PIRSF038984">
    <property type="entry name" value="FAD_binding_protein"/>
    <property type="match status" value="1"/>
</dbReference>
<dbReference type="Pfam" id="PF07992">
    <property type="entry name" value="Pyr_redox_2"/>
    <property type="match status" value="1"/>
</dbReference>
<organism evidence="3 4">
    <name type="scientific">Breznakia blatticola</name>
    <dbReference type="NCBI Taxonomy" id="1754012"/>
    <lineage>
        <taxon>Bacteria</taxon>
        <taxon>Bacillati</taxon>
        <taxon>Bacillota</taxon>
        <taxon>Erysipelotrichia</taxon>
        <taxon>Erysipelotrichales</taxon>
        <taxon>Erysipelotrichaceae</taxon>
        <taxon>Breznakia</taxon>
    </lineage>
</organism>